<dbReference type="Proteomes" id="UP000094271">
    <property type="component" value="Unassembled WGS sequence"/>
</dbReference>
<dbReference type="Proteomes" id="UP000095003">
    <property type="component" value="Unassembled WGS sequence"/>
</dbReference>
<dbReference type="GeneID" id="93300380"/>
<sequence length="149" mass="16656">MIADSIKHITLYRGMQPYLDTAIDFLLKTDLSTLPDGKTVIDGDHVFVNVMEADLREAEGATFEYHKKYADLQINITGGEYWECTLSGETAEEYSEERDCGLMTGTPTCTGTLGNGRFTVFFPMEYHKPSCINGDCTHVRKAVIKIEVS</sequence>
<dbReference type="EMBL" id="MEHD01000047">
    <property type="protein sequence ID" value="ODR46920.1"/>
    <property type="molecule type" value="Genomic_DNA"/>
</dbReference>
<dbReference type="SUPFAM" id="SSF51197">
    <property type="entry name" value="Clavaminate synthase-like"/>
    <property type="match status" value="1"/>
</dbReference>
<dbReference type="PANTHER" id="PTHR34986:SF1">
    <property type="entry name" value="PROTEIN YIAL"/>
    <property type="match status" value="1"/>
</dbReference>
<dbReference type="GO" id="GO:0005829">
    <property type="term" value="C:cytosol"/>
    <property type="evidence" value="ECO:0007669"/>
    <property type="project" value="TreeGrafter"/>
</dbReference>
<name>A0A1E3AZM6_9FIRM</name>
<dbReference type="EMBL" id="MCGI01000001">
    <property type="protein sequence ID" value="ODM14178.1"/>
    <property type="molecule type" value="Genomic_DNA"/>
</dbReference>
<gene>
    <name evidence="1" type="primary">tabA_1</name>
    <name evidence="1" type="ORF">BEH84_01900</name>
    <name evidence="2" type="ORF">BEI59_24980</name>
    <name evidence="3" type="ORF">BEI63_27170</name>
</gene>
<dbReference type="RefSeq" id="WP_009255095.1">
    <property type="nucleotide sequence ID" value="NZ_BAABXS010000002.1"/>
</dbReference>
<evidence type="ECO:0000313" key="5">
    <source>
        <dbReference type="Proteomes" id="UP000094869"/>
    </source>
</evidence>
<dbReference type="NCBIfam" id="TIGR00022">
    <property type="entry name" value="YhcH/YjgK/YiaL family protein"/>
    <property type="match status" value="1"/>
</dbReference>
<dbReference type="Pfam" id="PF04074">
    <property type="entry name" value="DUF386"/>
    <property type="match status" value="1"/>
</dbReference>
<reference evidence="3 5" key="2">
    <citation type="submission" date="2016-08" db="EMBL/GenBank/DDBJ databases">
        <title>Characterization of Isolates of Eisenbergiella tayi Derived from Blood Cultures, Using Whole Genome Sequencing.</title>
        <authorList>
            <person name="Bernier A.-M."/>
            <person name="Burdz T."/>
            <person name="Wiebe D."/>
            <person name="Bernard K."/>
        </authorList>
    </citation>
    <scope>NUCLEOTIDE SEQUENCE [LARGE SCALE GENOMIC DNA]</scope>
    <source>
        <strain evidence="3 5">NML120146</strain>
    </source>
</reference>
<dbReference type="Gene3D" id="2.60.120.370">
    <property type="entry name" value="YhcH/YjgK/YiaL"/>
    <property type="match status" value="1"/>
</dbReference>
<dbReference type="PANTHER" id="PTHR34986">
    <property type="entry name" value="EVOLVED BETA-GALACTOSIDASE SUBUNIT BETA"/>
    <property type="match status" value="1"/>
</dbReference>
<reference evidence="1 6" key="1">
    <citation type="submission" date="2016-07" db="EMBL/GenBank/DDBJ databases">
        <title>Characterization of isolates of Eisenbergiella tayi derived from blood cultures, using whole genome sequencing.</title>
        <authorList>
            <person name="Burdz T."/>
            <person name="Wiebe D."/>
            <person name="Huynh C."/>
            <person name="Bernard K."/>
        </authorList>
    </citation>
    <scope>NUCLEOTIDE SEQUENCE [LARGE SCALE GENOMIC DNA]</scope>
    <source>
        <strain evidence="1 6">NML 120489</strain>
    </source>
</reference>
<evidence type="ECO:0000313" key="3">
    <source>
        <dbReference type="EMBL" id="ODR46920.1"/>
    </source>
</evidence>
<proteinExistence type="predicted"/>
<dbReference type="Proteomes" id="UP000094869">
    <property type="component" value="Unassembled WGS sequence"/>
</dbReference>
<dbReference type="AlphaFoldDB" id="A0A1E3AZM6"/>
<protein>
    <submittedName>
        <fullName evidence="1">Toxin-antitoxin biofilm protein TabA</fullName>
    </submittedName>
</protein>
<dbReference type="PATRIC" id="fig|1432052.3.peg.2082"/>
<evidence type="ECO:0000313" key="4">
    <source>
        <dbReference type="Proteomes" id="UP000094271"/>
    </source>
</evidence>
<comment type="caution">
    <text evidence="1">The sequence shown here is derived from an EMBL/GenBank/DDBJ whole genome shotgun (WGS) entry which is preliminary data.</text>
</comment>
<dbReference type="EMBL" id="MEHA01000023">
    <property type="protein sequence ID" value="ODR46742.1"/>
    <property type="molecule type" value="Genomic_DNA"/>
</dbReference>
<reference evidence="2 4" key="3">
    <citation type="submission" date="2016-08" db="EMBL/GenBank/DDBJ databases">
        <authorList>
            <person name="Seilhamer J.J."/>
        </authorList>
    </citation>
    <scope>NUCLEOTIDE SEQUENCE [LARGE SCALE GENOMIC DNA]</scope>
    <source>
        <strain evidence="2 4">NML150140-1</strain>
    </source>
</reference>
<accession>A0A1E3AZM6</accession>
<dbReference type="InterPro" id="IPR037012">
    <property type="entry name" value="NanQ/TabA/YiaL_sf"/>
</dbReference>
<evidence type="ECO:0000313" key="1">
    <source>
        <dbReference type="EMBL" id="ODM14178.1"/>
    </source>
</evidence>
<dbReference type="InterPro" id="IPR004375">
    <property type="entry name" value="NanQ/TabA/YiaL"/>
</dbReference>
<evidence type="ECO:0000313" key="2">
    <source>
        <dbReference type="EMBL" id="ODR46742.1"/>
    </source>
</evidence>
<keyword evidence="5" id="KW-1185">Reference proteome</keyword>
<organism evidence="1 6">
    <name type="scientific">Eisenbergiella tayi</name>
    <dbReference type="NCBI Taxonomy" id="1432052"/>
    <lineage>
        <taxon>Bacteria</taxon>
        <taxon>Bacillati</taxon>
        <taxon>Bacillota</taxon>
        <taxon>Clostridia</taxon>
        <taxon>Lachnospirales</taxon>
        <taxon>Lachnospiraceae</taxon>
        <taxon>Eisenbergiella</taxon>
    </lineage>
</organism>
<dbReference type="OrthoDB" id="9792756at2"/>
<evidence type="ECO:0000313" key="6">
    <source>
        <dbReference type="Proteomes" id="UP000095003"/>
    </source>
</evidence>